<keyword evidence="2" id="KW-1133">Transmembrane helix</keyword>
<dbReference type="AlphaFoldDB" id="A0A177DIJ8"/>
<accession>A0A177DIJ8</accession>
<feature type="compositionally biased region" description="Basic and acidic residues" evidence="1">
    <location>
        <begin position="235"/>
        <end position="258"/>
    </location>
</feature>
<dbReference type="GeneID" id="29116011"/>
<feature type="compositionally biased region" description="Low complexity" evidence="1">
    <location>
        <begin position="147"/>
        <end position="177"/>
    </location>
</feature>
<keyword evidence="2" id="KW-0472">Membrane</keyword>
<gene>
    <name evidence="3" type="ORF">CC77DRAFT_168480</name>
</gene>
<proteinExistence type="predicted"/>
<dbReference type="Proteomes" id="UP000077248">
    <property type="component" value="Unassembled WGS sequence"/>
</dbReference>
<evidence type="ECO:0000313" key="3">
    <source>
        <dbReference type="EMBL" id="OAG19515.1"/>
    </source>
</evidence>
<feature type="compositionally biased region" description="Low complexity" evidence="1">
    <location>
        <begin position="105"/>
        <end position="127"/>
    </location>
</feature>
<organism evidence="3 4">
    <name type="scientific">Alternaria alternata</name>
    <name type="common">Alternaria rot fungus</name>
    <name type="synonym">Torula alternata</name>
    <dbReference type="NCBI Taxonomy" id="5599"/>
    <lineage>
        <taxon>Eukaryota</taxon>
        <taxon>Fungi</taxon>
        <taxon>Dikarya</taxon>
        <taxon>Ascomycota</taxon>
        <taxon>Pezizomycotina</taxon>
        <taxon>Dothideomycetes</taxon>
        <taxon>Pleosporomycetidae</taxon>
        <taxon>Pleosporales</taxon>
        <taxon>Pleosporineae</taxon>
        <taxon>Pleosporaceae</taxon>
        <taxon>Alternaria</taxon>
        <taxon>Alternaria sect. Alternaria</taxon>
        <taxon>Alternaria alternata complex</taxon>
    </lineage>
</organism>
<dbReference type="EMBL" id="KV441481">
    <property type="protein sequence ID" value="OAG19515.1"/>
    <property type="molecule type" value="Genomic_DNA"/>
</dbReference>
<feature type="region of interest" description="Disordered" evidence="1">
    <location>
        <begin position="105"/>
        <end position="183"/>
    </location>
</feature>
<dbReference type="KEGG" id="aalt:CC77DRAFT_168480"/>
<keyword evidence="4" id="KW-1185">Reference proteome</keyword>
<evidence type="ECO:0000256" key="2">
    <source>
        <dbReference type="SAM" id="Phobius"/>
    </source>
</evidence>
<dbReference type="VEuPathDB" id="FungiDB:CC77DRAFT_168480"/>
<keyword evidence="2" id="KW-0812">Transmembrane</keyword>
<reference evidence="3 4" key="1">
    <citation type="submission" date="2016-05" db="EMBL/GenBank/DDBJ databases">
        <title>Comparative analysis of secretome profiles of manganese(II)-oxidizing ascomycete fungi.</title>
        <authorList>
            <consortium name="DOE Joint Genome Institute"/>
            <person name="Zeiner C.A."/>
            <person name="Purvine S.O."/>
            <person name="Zink E.M."/>
            <person name="Wu S."/>
            <person name="Pasa-Tolic L."/>
            <person name="Chaput D.L."/>
            <person name="Haridas S."/>
            <person name="Grigoriev I.V."/>
            <person name="Santelli C.M."/>
            <person name="Hansel C.M."/>
        </authorList>
    </citation>
    <scope>NUCLEOTIDE SEQUENCE [LARGE SCALE GENOMIC DNA]</scope>
    <source>
        <strain evidence="3 4">SRC1lrK2f</strain>
    </source>
</reference>
<evidence type="ECO:0000313" key="4">
    <source>
        <dbReference type="Proteomes" id="UP000077248"/>
    </source>
</evidence>
<evidence type="ECO:0000256" key="1">
    <source>
        <dbReference type="SAM" id="MobiDB-lite"/>
    </source>
</evidence>
<sequence>MSAHSGKSLELDTVELVLFFSPLATHTPSLPLIMYLPLNTVITATSLLAVSQLNDLNLATNNLLLSASSVTLIARQDEAKPPPPPLVTSIQFVTSIALITSEPTPTVTVTSTKPDTLSLPPTVPSTTAGTRTSSEQPPKKLSTIELSSPISSTTDGISSTTSARISATTATTVPTQTSHPEANAGPWLSAGKIGGIVVGSVFGLIILGLIIYTLLAASRGINVCDCFGGCCGKHHDDDENGRERLPSRSDDTYPRPDVLHSGAGEGYKSYRPARSSGDNPPVPLPLVLPEQMETQQRRAGRLQRGYRGVEV</sequence>
<evidence type="ECO:0008006" key="5">
    <source>
        <dbReference type="Google" id="ProtNLM"/>
    </source>
</evidence>
<feature type="region of interest" description="Disordered" evidence="1">
    <location>
        <begin position="235"/>
        <end position="311"/>
    </location>
</feature>
<dbReference type="RefSeq" id="XP_018384936.1">
    <property type="nucleotide sequence ID" value="XM_018530417.1"/>
</dbReference>
<feature type="transmembrane region" description="Helical" evidence="2">
    <location>
        <begin position="193"/>
        <end position="215"/>
    </location>
</feature>
<name>A0A177DIJ8_ALTAL</name>
<protein>
    <recommendedName>
        <fullName evidence="5">Mid2 domain-containing protein</fullName>
    </recommendedName>
</protein>